<feature type="region of interest" description="Disordered" evidence="1">
    <location>
        <begin position="76"/>
        <end position="98"/>
    </location>
</feature>
<sequence>MDDKVGIELKRNFSNSQKKKLRGQLEDYADNYDYVIACACGIEDMDGWRELENKFNNRNRGMMDMTEFAFVIKQRENMGSDPDRGGNDGGLLGGGGLL</sequence>
<evidence type="ECO:0000313" key="3">
    <source>
        <dbReference type="Proteomes" id="UP000276588"/>
    </source>
</evidence>
<accession>A0A3A6PZ27</accession>
<dbReference type="AlphaFoldDB" id="A0A3A6PZ27"/>
<feature type="compositionally biased region" description="Basic and acidic residues" evidence="1">
    <location>
        <begin position="76"/>
        <end position="86"/>
    </location>
</feature>
<evidence type="ECO:0000256" key="1">
    <source>
        <dbReference type="SAM" id="MobiDB-lite"/>
    </source>
</evidence>
<protein>
    <submittedName>
        <fullName evidence="2">Uncharacterized protein</fullName>
    </submittedName>
</protein>
<keyword evidence="3" id="KW-1185">Reference proteome</keyword>
<feature type="compositionally biased region" description="Gly residues" evidence="1">
    <location>
        <begin position="87"/>
        <end position="98"/>
    </location>
</feature>
<name>A0A3A6PZ27_9EURY</name>
<dbReference type="Proteomes" id="UP000276588">
    <property type="component" value="Unassembled WGS sequence"/>
</dbReference>
<proteinExistence type="predicted"/>
<dbReference type="EMBL" id="QKNY01000008">
    <property type="protein sequence ID" value="RJX43516.1"/>
    <property type="molecule type" value="Genomic_DNA"/>
</dbReference>
<organism evidence="2 3">
    <name type="scientific">Halonotius aquaticus</name>
    <dbReference type="NCBI Taxonomy" id="2216978"/>
    <lineage>
        <taxon>Archaea</taxon>
        <taxon>Methanobacteriati</taxon>
        <taxon>Methanobacteriota</taxon>
        <taxon>Stenosarchaea group</taxon>
        <taxon>Halobacteria</taxon>
        <taxon>Halobacteriales</taxon>
        <taxon>Haloferacaceae</taxon>
        <taxon>Halonotius</taxon>
    </lineage>
</organism>
<gene>
    <name evidence="2" type="ORF">DM826_06185</name>
</gene>
<evidence type="ECO:0000313" key="2">
    <source>
        <dbReference type="EMBL" id="RJX43516.1"/>
    </source>
</evidence>
<comment type="caution">
    <text evidence="2">The sequence shown here is derived from an EMBL/GenBank/DDBJ whole genome shotgun (WGS) entry which is preliminary data.</text>
</comment>
<reference evidence="2 3" key="1">
    <citation type="submission" date="2018-06" db="EMBL/GenBank/DDBJ databases">
        <title>Halonotius sp. F13-13 a new haloarchaeeon isolated from a solar saltern from Isla Cristina, Huelva, Spain.</title>
        <authorList>
            <person name="Duran-Viseras A."/>
            <person name="Sanchez-Porro C."/>
            <person name="Ventosa A."/>
        </authorList>
    </citation>
    <scope>NUCLEOTIDE SEQUENCE [LARGE SCALE GENOMIC DNA]</scope>
    <source>
        <strain evidence="2 3">F13-13</strain>
    </source>
</reference>